<organism evidence="1 2">
    <name type="scientific">Neosynechococcus sphagnicola sy1</name>
    <dbReference type="NCBI Taxonomy" id="1497020"/>
    <lineage>
        <taxon>Bacteria</taxon>
        <taxon>Bacillati</taxon>
        <taxon>Cyanobacteriota</taxon>
        <taxon>Cyanophyceae</taxon>
        <taxon>Neosynechococcales</taxon>
        <taxon>Neosynechococcaceae</taxon>
        <taxon>Neosynechococcus</taxon>
    </lineage>
</organism>
<dbReference type="AlphaFoldDB" id="A0A098TMU6"/>
<comment type="caution">
    <text evidence="1">The sequence shown here is derived from an EMBL/GenBank/DDBJ whole genome shotgun (WGS) entry which is preliminary data.</text>
</comment>
<name>A0A098TMU6_9CYAN</name>
<dbReference type="Proteomes" id="UP000030170">
    <property type="component" value="Unassembled WGS sequence"/>
</dbReference>
<protein>
    <submittedName>
        <fullName evidence="1">Uncharacterized protein</fullName>
    </submittedName>
</protein>
<proteinExistence type="predicted"/>
<keyword evidence="2" id="KW-1185">Reference proteome</keyword>
<evidence type="ECO:0000313" key="2">
    <source>
        <dbReference type="Proteomes" id="UP000030170"/>
    </source>
</evidence>
<sequence length="83" mass="9347">MDFAKVFAAKSPKNRPQTLAMQWFTSLITPAPQTQFQGLMFGYTQKPAKSPTNAKADRQSLAKVPTVGLRPNQPIELINWRFP</sequence>
<reference evidence="1 2" key="1">
    <citation type="journal article" date="2014" name="Mol. Ecol.">
        <title>Evolution of Synechococcus.</title>
        <authorList>
            <person name="Dvorak P."/>
            <person name="Casamatta D."/>
            <person name="Hasler P."/>
            <person name="Poulickova A."/>
            <person name="Ondrej V."/>
            <person name="Sanges R."/>
        </authorList>
    </citation>
    <scope>NUCLEOTIDE SEQUENCE [LARGE SCALE GENOMIC DNA]</scope>
    <source>
        <strain evidence="1 2">CAUP A 1101</strain>
    </source>
</reference>
<dbReference type="EMBL" id="JJML01000014">
    <property type="protein sequence ID" value="KGF73197.1"/>
    <property type="molecule type" value="Genomic_DNA"/>
</dbReference>
<dbReference type="STRING" id="1497020.DO97_01385"/>
<accession>A0A098TMU6</accession>
<gene>
    <name evidence="1" type="ORF">DO97_01385</name>
</gene>
<evidence type="ECO:0000313" key="1">
    <source>
        <dbReference type="EMBL" id="KGF73197.1"/>
    </source>
</evidence>